<dbReference type="Pfam" id="PF02801">
    <property type="entry name" value="Ketoacyl-synt_C"/>
    <property type="match status" value="1"/>
</dbReference>
<keyword evidence="2 4" id="KW-0808">Transferase</keyword>
<dbReference type="Proteomes" id="UP000007842">
    <property type="component" value="Plasmid pSCATT"/>
</dbReference>
<dbReference type="InterPro" id="IPR014030">
    <property type="entry name" value="Ketoacyl_synth_N"/>
</dbReference>
<geneLocation type="plasmid" evidence="6 7">
    <name>pSCATT</name>
</geneLocation>
<dbReference type="CDD" id="cd00834">
    <property type="entry name" value="KAS_I_II"/>
    <property type="match status" value="1"/>
</dbReference>
<dbReference type="InterPro" id="IPR020841">
    <property type="entry name" value="PKS_Beta-ketoAc_synthase_dom"/>
</dbReference>
<dbReference type="Pfam" id="PF00109">
    <property type="entry name" value="ketoacyl-synt"/>
    <property type="match status" value="1"/>
</dbReference>
<dbReference type="EMBL" id="CP003229">
    <property type="protein sequence ID" value="AEW98664.1"/>
    <property type="molecule type" value="Genomic_DNA"/>
</dbReference>
<dbReference type="Gene3D" id="3.40.47.10">
    <property type="match status" value="1"/>
</dbReference>
<feature type="domain" description="Ketosynthase family 3 (KS3)" evidence="5">
    <location>
        <begin position="5"/>
        <end position="408"/>
    </location>
</feature>
<dbReference type="HOGENOM" id="CLU_000022_69_2_11"/>
<evidence type="ECO:0000313" key="6">
    <source>
        <dbReference type="EMBL" id="AEW98664.1"/>
    </source>
</evidence>
<dbReference type="InterPro" id="IPR016039">
    <property type="entry name" value="Thiolase-like"/>
</dbReference>
<dbReference type="FunFam" id="3.40.47.10:FF:000029">
    <property type="entry name" value="3-oxoacyl-[acyl-carrier-protein] synthase 1"/>
    <property type="match status" value="1"/>
</dbReference>
<keyword evidence="7" id="KW-1185">Reference proteome</keyword>
<accession>G8XGA6</accession>
<dbReference type="PANTHER" id="PTHR11712:SF347">
    <property type="entry name" value="BETA KETOACYL-ACYL CARRIER PROTEIN SYNTHASE"/>
    <property type="match status" value="1"/>
</dbReference>
<comment type="similarity">
    <text evidence="1 4">Belongs to the thiolase-like superfamily. Beta-ketoacyl-ACP synthases family.</text>
</comment>
<evidence type="ECO:0000256" key="2">
    <source>
        <dbReference type="ARBA" id="ARBA00022679"/>
    </source>
</evidence>
<evidence type="ECO:0000256" key="4">
    <source>
        <dbReference type="RuleBase" id="RU003694"/>
    </source>
</evidence>
<dbReference type="KEGG" id="scy:SCATT_p04710"/>
<dbReference type="SMART" id="SM00825">
    <property type="entry name" value="PKS_KS"/>
    <property type="match status" value="1"/>
</dbReference>
<dbReference type="InterPro" id="IPR018201">
    <property type="entry name" value="Ketoacyl_synth_AS"/>
</dbReference>
<dbReference type="AlphaFoldDB" id="F8JJK1"/>
<protein>
    <submittedName>
        <fullName evidence="6">3-oxoacyl-(ACP) synthase II</fullName>
    </submittedName>
</protein>
<keyword evidence="3" id="KW-0012">Acyltransferase</keyword>
<dbReference type="SUPFAM" id="SSF53901">
    <property type="entry name" value="Thiolase-like"/>
    <property type="match status" value="2"/>
</dbReference>
<reference evidence="7" key="1">
    <citation type="submission" date="2011-12" db="EMBL/GenBank/DDBJ databases">
        <title>Complete genome sequence of Streptomyces cattleya strain DSM 46488.</title>
        <authorList>
            <person name="Ou H.-Y."/>
            <person name="Li P."/>
            <person name="Zhao C."/>
            <person name="O'Hagan D."/>
            <person name="Deng Z."/>
        </authorList>
    </citation>
    <scope>NUCLEOTIDE SEQUENCE [LARGE SCALE GENOMIC DNA]</scope>
    <source>
        <strain evidence="7">ATCC 35852 / DSM 46488 / JCM 4925 / NBRC 14057 / NRRL 8057</strain>
        <plasmid evidence="7">Plasmid pSCATT</plasmid>
    </source>
</reference>
<dbReference type="PROSITE" id="PS52004">
    <property type="entry name" value="KS3_2"/>
    <property type="match status" value="1"/>
</dbReference>
<name>F8JJK1_STREN</name>
<dbReference type="KEGG" id="sct:SCAT_p1254"/>
<proteinExistence type="inferred from homology"/>
<sequence>MTAGPAEVVVTGVGLVTPAGIGREATWEGVCAGRPTARRDPELDGLDVDFACRVPGYQPREHTPGGRPWQYDRYTQFALTAVTEAVADARLDPARWNGDRVAVVFGTAAGGTASQLEQHRTLLADGPGRVSPMLLPKYLPNMACGHIAIRLGARGPSLSTSTACASGATAIGTAWQLLRSGACDIAVAGSAEASVLPLWVAGFNRMGALSRRRADPATASRPFDVDRDGFVMGEGAGAVVLERAEDARARGCPGRAVLAGYGAATDAVHAVAPDPDGRGVTGAMRAALAAAHTPFEAVDHINAHGTGTPLNDAAEAAVIRRLFGHRPTVTSVKGALGHLLGAAGAVEAALTALTVERGIVPPVVNLRRQDPDLEINAVTGDCRKQRIDVAISNSFGFGGHNTVLVFRAR</sequence>
<dbReference type="GO" id="GO:0030497">
    <property type="term" value="P:fatty acid elongation"/>
    <property type="evidence" value="ECO:0007669"/>
    <property type="project" value="UniProtKB-ARBA"/>
</dbReference>
<keyword evidence="6" id="KW-0614">Plasmid</keyword>
<evidence type="ECO:0000313" key="7">
    <source>
        <dbReference type="Proteomes" id="UP000007842"/>
    </source>
</evidence>
<gene>
    <name evidence="6" type="ordered locus">SCATT_p04710</name>
</gene>
<evidence type="ECO:0000256" key="3">
    <source>
        <dbReference type="ARBA" id="ARBA00023315"/>
    </source>
</evidence>
<dbReference type="OrthoDB" id="9808669at2"/>
<organism evidence="6 7">
    <name type="scientific">Streptantibioticus cattleyicolor (strain ATCC 35852 / DSM 46488 / JCM 4925 / NBRC 14057 / NRRL 8057)</name>
    <name type="common">Streptomyces cattleya</name>
    <dbReference type="NCBI Taxonomy" id="1003195"/>
    <lineage>
        <taxon>Bacteria</taxon>
        <taxon>Bacillati</taxon>
        <taxon>Actinomycetota</taxon>
        <taxon>Actinomycetes</taxon>
        <taxon>Kitasatosporales</taxon>
        <taxon>Streptomycetaceae</taxon>
        <taxon>Streptantibioticus</taxon>
    </lineage>
</organism>
<accession>F8JJK1</accession>
<dbReference type="RefSeq" id="WP_014151703.1">
    <property type="nucleotide sequence ID" value="NC_016113.1"/>
</dbReference>
<dbReference type="PROSITE" id="PS00606">
    <property type="entry name" value="KS3_1"/>
    <property type="match status" value="1"/>
</dbReference>
<evidence type="ECO:0000256" key="1">
    <source>
        <dbReference type="ARBA" id="ARBA00008467"/>
    </source>
</evidence>
<evidence type="ECO:0000259" key="5">
    <source>
        <dbReference type="PROSITE" id="PS52004"/>
    </source>
</evidence>
<dbReference type="FunFam" id="3.40.47.10:FF:000018">
    <property type="entry name" value="3-oxoacyl-[acyl-carrier-protein] synthase 2"/>
    <property type="match status" value="1"/>
</dbReference>
<dbReference type="InterPro" id="IPR000794">
    <property type="entry name" value="Beta-ketoacyl_synthase"/>
</dbReference>
<dbReference type="PATRIC" id="fig|1003195.11.peg.1214"/>
<dbReference type="NCBIfam" id="NF005589">
    <property type="entry name" value="PRK07314.1"/>
    <property type="match status" value="1"/>
</dbReference>
<dbReference type="PANTHER" id="PTHR11712">
    <property type="entry name" value="POLYKETIDE SYNTHASE-RELATED"/>
    <property type="match status" value="1"/>
</dbReference>
<dbReference type="InterPro" id="IPR014031">
    <property type="entry name" value="Ketoacyl_synth_C"/>
</dbReference>
<dbReference type="GO" id="GO:0004315">
    <property type="term" value="F:3-oxoacyl-[acyl-carrier-protein] synthase activity"/>
    <property type="evidence" value="ECO:0007669"/>
    <property type="project" value="InterPro"/>
</dbReference>